<dbReference type="Pfam" id="PF01593">
    <property type="entry name" value="Amino_oxidase"/>
    <property type="match status" value="1"/>
</dbReference>
<organism evidence="4 5">
    <name type="scientific">Solanum commersonii</name>
    <name type="common">Commerson's wild potato</name>
    <name type="synonym">Commerson's nightshade</name>
    <dbReference type="NCBI Taxonomy" id="4109"/>
    <lineage>
        <taxon>Eukaryota</taxon>
        <taxon>Viridiplantae</taxon>
        <taxon>Streptophyta</taxon>
        <taxon>Embryophyta</taxon>
        <taxon>Tracheophyta</taxon>
        <taxon>Spermatophyta</taxon>
        <taxon>Magnoliopsida</taxon>
        <taxon>eudicotyledons</taxon>
        <taxon>Gunneridae</taxon>
        <taxon>Pentapetalae</taxon>
        <taxon>asterids</taxon>
        <taxon>lamiids</taxon>
        <taxon>Solanales</taxon>
        <taxon>Solanaceae</taxon>
        <taxon>Solanoideae</taxon>
        <taxon>Solaneae</taxon>
        <taxon>Solanum</taxon>
    </lineage>
</organism>
<protein>
    <recommendedName>
        <fullName evidence="3">Amine oxidase domain-containing protein</fullName>
    </recommendedName>
</protein>
<gene>
    <name evidence="4" type="ORF">H5410_028706</name>
</gene>
<accession>A0A9J5Z8C0</accession>
<dbReference type="GO" id="GO:0016491">
    <property type="term" value="F:oxidoreductase activity"/>
    <property type="evidence" value="ECO:0007669"/>
    <property type="project" value="InterPro"/>
</dbReference>
<feature type="domain" description="Amine oxidase" evidence="3">
    <location>
        <begin position="87"/>
        <end position="156"/>
    </location>
</feature>
<evidence type="ECO:0000256" key="2">
    <source>
        <dbReference type="SAM" id="Phobius"/>
    </source>
</evidence>
<dbReference type="AlphaFoldDB" id="A0A9J5Z8C0"/>
<evidence type="ECO:0000313" key="4">
    <source>
        <dbReference type="EMBL" id="KAG5607214.1"/>
    </source>
</evidence>
<dbReference type="InterPro" id="IPR002937">
    <property type="entry name" value="Amino_oxidase"/>
</dbReference>
<dbReference type="PANTHER" id="PTHR10742">
    <property type="entry name" value="FLAVIN MONOAMINE OXIDASE"/>
    <property type="match status" value="1"/>
</dbReference>
<feature type="transmembrane region" description="Helical" evidence="2">
    <location>
        <begin position="134"/>
        <end position="152"/>
    </location>
</feature>
<dbReference type="OrthoDB" id="5046242at2759"/>
<evidence type="ECO:0000256" key="1">
    <source>
        <dbReference type="ARBA" id="ARBA00005995"/>
    </source>
</evidence>
<proteinExistence type="inferred from homology"/>
<keyword evidence="5" id="KW-1185">Reference proteome</keyword>
<evidence type="ECO:0000313" key="5">
    <source>
        <dbReference type="Proteomes" id="UP000824120"/>
    </source>
</evidence>
<comment type="similarity">
    <text evidence="1">Belongs to the flavin monoamine oxidase family.</text>
</comment>
<keyword evidence="2" id="KW-0472">Membrane</keyword>
<dbReference type="PANTHER" id="PTHR10742:SF260">
    <property type="entry name" value="PROTEIN FLOWERING LOCUS D"/>
    <property type="match status" value="1"/>
</dbReference>
<dbReference type="Proteomes" id="UP000824120">
    <property type="component" value="Chromosome 5"/>
</dbReference>
<evidence type="ECO:0000259" key="3">
    <source>
        <dbReference type="Pfam" id="PF01593"/>
    </source>
</evidence>
<dbReference type="InterPro" id="IPR050281">
    <property type="entry name" value="Flavin_monoamine_oxidase"/>
</dbReference>
<dbReference type="InterPro" id="IPR036188">
    <property type="entry name" value="FAD/NAD-bd_sf"/>
</dbReference>
<dbReference type="Gene3D" id="3.90.660.10">
    <property type="match status" value="1"/>
</dbReference>
<sequence>MEGGSKVVVADLGGSVLTCTLGNLLCLLARRLSYTLHKQKDSGIALNAEEMSLINWHLANLEYENASLLLELSLAYWDQDEPYDMRGDSVKVITGGQSFEGDIALRIVPLGVLKSGLITFIPELLRQKLDTIKILGFGLLNKVAMLFPYVFWDSNVDIFGHAADDPS</sequence>
<keyword evidence="2" id="KW-0812">Transmembrane</keyword>
<dbReference type="EMBL" id="JACXVP010000005">
    <property type="protein sequence ID" value="KAG5607214.1"/>
    <property type="molecule type" value="Genomic_DNA"/>
</dbReference>
<reference evidence="4 5" key="1">
    <citation type="submission" date="2020-09" db="EMBL/GenBank/DDBJ databases">
        <title>De no assembly of potato wild relative species, Solanum commersonii.</title>
        <authorList>
            <person name="Cho K."/>
        </authorList>
    </citation>
    <scope>NUCLEOTIDE SEQUENCE [LARGE SCALE GENOMIC DNA]</scope>
    <source>
        <strain evidence="4">LZ3.2</strain>
        <tissue evidence="4">Leaf</tissue>
    </source>
</reference>
<dbReference type="Gene3D" id="3.50.50.60">
    <property type="entry name" value="FAD/NAD(P)-binding domain"/>
    <property type="match status" value="1"/>
</dbReference>
<keyword evidence="2" id="KW-1133">Transmembrane helix</keyword>
<comment type="caution">
    <text evidence="4">The sequence shown here is derived from an EMBL/GenBank/DDBJ whole genome shotgun (WGS) entry which is preliminary data.</text>
</comment>
<dbReference type="SUPFAM" id="SSF51905">
    <property type="entry name" value="FAD/NAD(P)-binding domain"/>
    <property type="match status" value="1"/>
</dbReference>
<feature type="transmembrane region" description="Helical" evidence="2">
    <location>
        <begin position="12"/>
        <end position="30"/>
    </location>
</feature>
<name>A0A9J5Z8C0_SOLCO</name>